<dbReference type="EMBL" id="PIQO01000017">
    <property type="protein sequence ID" value="PKR83548.1"/>
    <property type="molecule type" value="Genomic_DNA"/>
</dbReference>
<gene>
    <name evidence="1" type="ORF">CWO92_18455</name>
</gene>
<accession>A0A2N3LG05</accession>
<evidence type="ECO:0000313" key="1">
    <source>
        <dbReference type="EMBL" id="PKR83548.1"/>
    </source>
</evidence>
<dbReference type="RefSeq" id="WP_101355688.1">
    <property type="nucleotide sequence ID" value="NZ_PIQO01000017.1"/>
</dbReference>
<dbReference type="AlphaFoldDB" id="A0A2N3LG05"/>
<organism evidence="1 2">
    <name type="scientific">Heyndrickxia camelliae</name>
    <dbReference type="NCBI Taxonomy" id="1707093"/>
    <lineage>
        <taxon>Bacteria</taxon>
        <taxon>Bacillati</taxon>
        <taxon>Bacillota</taxon>
        <taxon>Bacilli</taxon>
        <taxon>Bacillales</taxon>
        <taxon>Bacillaceae</taxon>
        <taxon>Heyndrickxia</taxon>
    </lineage>
</organism>
<dbReference type="Proteomes" id="UP000233440">
    <property type="component" value="Unassembled WGS sequence"/>
</dbReference>
<name>A0A2N3LG05_9BACI</name>
<protein>
    <submittedName>
        <fullName evidence="1">Uncharacterized protein</fullName>
    </submittedName>
</protein>
<keyword evidence="2" id="KW-1185">Reference proteome</keyword>
<evidence type="ECO:0000313" key="2">
    <source>
        <dbReference type="Proteomes" id="UP000233440"/>
    </source>
</evidence>
<sequence length="104" mass="11955">MKVAAINAIYDVQIAQEDGVLPYDTFDIPYKCGDIILTHDNGFKRAIKKELYDAMYVPVKVIKPKPKIDYESMASGYEQMGELMKDQNEFGNNNYTDELHKIEN</sequence>
<reference evidence="1 2" key="1">
    <citation type="submission" date="2017-11" db="EMBL/GenBank/DDBJ databases">
        <title>Bacillus camelliae sp. nov., isolated from pu'er tea.</title>
        <authorList>
            <person name="Niu L."/>
        </authorList>
    </citation>
    <scope>NUCLEOTIDE SEQUENCE [LARGE SCALE GENOMIC DNA]</scope>
    <source>
        <strain evidence="1 2">7578-1</strain>
    </source>
</reference>
<proteinExistence type="predicted"/>
<comment type="caution">
    <text evidence="1">The sequence shown here is derived from an EMBL/GenBank/DDBJ whole genome shotgun (WGS) entry which is preliminary data.</text>
</comment>